<dbReference type="Gene3D" id="3.20.20.190">
    <property type="entry name" value="Phosphatidylinositol (PI) phosphodiesterase"/>
    <property type="match status" value="1"/>
</dbReference>
<dbReference type="GO" id="GO:0005886">
    <property type="term" value="C:plasma membrane"/>
    <property type="evidence" value="ECO:0007669"/>
    <property type="project" value="InterPro"/>
</dbReference>
<dbReference type="GO" id="GO:0000160">
    <property type="term" value="P:phosphorelay signal transduction system"/>
    <property type="evidence" value="ECO:0007669"/>
    <property type="project" value="InterPro"/>
</dbReference>
<evidence type="ECO:0000313" key="8">
    <source>
        <dbReference type="Proteomes" id="UP000437748"/>
    </source>
</evidence>
<dbReference type="AlphaFoldDB" id="A0A6N6VYZ6"/>
<reference evidence="7 8" key="1">
    <citation type="submission" date="2019-10" db="EMBL/GenBank/DDBJ databases">
        <title>New species of Slilvanegrellaceae.</title>
        <authorList>
            <person name="Pitt A."/>
            <person name="Hahn M.W."/>
        </authorList>
    </citation>
    <scope>NUCLEOTIDE SEQUENCE [LARGE SCALE GENOMIC DNA]</scope>
    <source>
        <strain evidence="7 8">SP-Ram-0.45-NSY-1</strain>
    </source>
</reference>
<dbReference type="EMBL" id="WFLM01000002">
    <property type="protein sequence ID" value="KAB8039648.1"/>
    <property type="molecule type" value="Genomic_DNA"/>
</dbReference>
<evidence type="ECO:0000256" key="2">
    <source>
        <dbReference type="ARBA" id="ARBA00012581"/>
    </source>
</evidence>
<dbReference type="GO" id="GO:0004436">
    <property type="term" value="F:phosphatidylinositol diacylglycerol-lyase activity"/>
    <property type="evidence" value="ECO:0007669"/>
    <property type="project" value="UniProtKB-EC"/>
</dbReference>
<sequence length="462" mass="52158">MKIKVFTFLIFLFFSGKIFAGQGALLFFQNHYDPELDRNVGIHYSPANMKCINGLNIAGNQFTTNVMGYYIETDTQLSNGCLFLGVAPFDIIVNDFQEPVAIFHANLSLNQSLTGGLTSQNPKYWSHGDYMSHGVSILGIRNTQDRILISAAKKETVTGWMGQIYSVIKDRSINKLMIPGSHDSGTYDLGTKISPDSTLPAIISGAQINNLARTQYYSISEQLDRGIRYLDIRLCSDGTNLLVCHSVFANSLTIESILEQVKNFLDQPVNKNEVVIIDIQAVQNWDNFSPNMKLKIQTALTKYLGNYAAQSGQFSPESHFGDFVESGKRAIILQYKPTTNLIWERSNYLCGFWANSDNSDKIWDYFQSNIDNRSNVCSNNKFMQSQLVYTIQGATIDNILGNSLRDIVGPTKYNYLLKLNNNYLLSTSMRKNANIIIEDFTSGFDMALMAKWLNWSKKFFHD</sequence>
<evidence type="ECO:0000256" key="5">
    <source>
        <dbReference type="ARBA" id="ARBA00030782"/>
    </source>
</evidence>
<dbReference type="PROSITE" id="PS51426">
    <property type="entry name" value="ABL"/>
    <property type="match status" value="1"/>
</dbReference>
<dbReference type="InterPro" id="IPR051057">
    <property type="entry name" value="PI-PLC_domain"/>
</dbReference>
<feature type="domain" description="ABL" evidence="6">
    <location>
        <begin position="46"/>
        <end position="149"/>
    </location>
</feature>
<dbReference type="SUPFAM" id="SSF51695">
    <property type="entry name" value="PLC-like phosphodiesterases"/>
    <property type="match status" value="1"/>
</dbReference>
<proteinExistence type="predicted"/>
<dbReference type="GO" id="GO:0006355">
    <property type="term" value="P:regulation of DNA-templated transcription"/>
    <property type="evidence" value="ECO:0007669"/>
    <property type="project" value="InterPro"/>
</dbReference>
<dbReference type="GO" id="GO:0008081">
    <property type="term" value="F:phosphoric diester hydrolase activity"/>
    <property type="evidence" value="ECO:0007669"/>
    <property type="project" value="InterPro"/>
</dbReference>
<dbReference type="InterPro" id="IPR019017">
    <property type="entry name" value="Sig_transdc_His_kin_a/b-loop_C"/>
</dbReference>
<dbReference type="InterPro" id="IPR017946">
    <property type="entry name" value="PLC-like_Pdiesterase_TIM-brl"/>
</dbReference>
<organism evidence="7 8">
    <name type="scientific">Silvanigrella paludirubra</name>
    <dbReference type="NCBI Taxonomy" id="2499159"/>
    <lineage>
        <taxon>Bacteria</taxon>
        <taxon>Pseudomonadati</taxon>
        <taxon>Bdellovibrionota</taxon>
        <taxon>Oligoflexia</taxon>
        <taxon>Silvanigrellales</taxon>
        <taxon>Silvanigrellaceae</taxon>
        <taxon>Silvanigrella</taxon>
    </lineage>
</organism>
<dbReference type="GO" id="GO:0004673">
    <property type="term" value="F:protein histidine kinase activity"/>
    <property type="evidence" value="ECO:0007669"/>
    <property type="project" value="InterPro"/>
</dbReference>
<dbReference type="PANTHER" id="PTHR13593">
    <property type="match status" value="1"/>
</dbReference>
<name>A0A6N6VYZ6_9BACT</name>
<dbReference type="InterPro" id="IPR000909">
    <property type="entry name" value="PLipase_C_PInositol-sp_X_dom"/>
</dbReference>
<dbReference type="EC" id="4.6.1.13" evidence="2"/>
<evidence type="ECO:0000259" key="6">
    <source>
        <dbReference type="PROSITE" id="PS51426"/>
    </source>
</evidence>
<dbReference type="GO" id="GO:0006629">
    <property type="term" value="P:lipid metabolic process"/>
    <property type="evidence" value="ECO:0007669"/>
    <property type="project" value="InterPro"/>
</dbReference>
<protein>
    <recommendedName>
        <fullName evidence="3">1-phosphatidylinositol phosphodiesterase</fullName>
        <ecNumber evidence="2">4.6.1.13</ecNumber>
    </recommendedName>
    <alternativeName>
        <fullName evidence="4">Phosphatidylinositol diacylglycerol-lyase</fullName>
    </alternativeName>
    <alternativeName>
        <fullName evidence="5">Phosphatidylinositol-specific phospholipase C</fullName>
    </alternativeName>
</protein>
<dbReference type="GO" id="GO:0005524">
    <property type="term" value="F:ATP binding"/>
    <property type="evidence" value="ECO:0007669"/>
    <property type="project" value="InterPro"/>
</dbReference>
<comment type="catalytic activity">
    <reaction evidence="1">
        <text>a 1,2-diacyl-sn-glycero-3-phospho-(1D-myo-inositol) = 1D-myo-inositol 1,2-cyclic phosphate + a 1,2-diacyl-sn-glycerol</text>
        <dbReference type="Rhea" id="RHEA:17093"/>
        <dbReference type="ChEBI" id="CHEBI:17815"/>
        <dbReference type="ChEBI" id="CHEBI:57880"/>
        <dbReference type="ChEBI" id="CHEBI:58484"/>
        <dbReference type="EC" id="4.6.1.13"/>
    </reaction>
</comment>
<evidence type="ECO:0000256" key="1">
    <source>
        <dbReference type="ARBA" id="ARBA00001316"/>
    </source>
</evidence>
<dbReference type="RefSeq" id="WP_153418994.1">
    <property type="nucleotide sequence ID" value="NZ_WFLM01000002.1"/>
</dbReference>
<comment type="caution">
    <text evidence="7">The sequence shown here is derived from an EMBL/GenBank/DDBJ whole genome shotgun (WGS) entry which is preliminary data.</text>
</comment>
<dbReference type="Pfam" id="PF26146">
    <property type="entry name" value="PI-PLC_X"/>
    <property type="match status" value="1"/>
</dbReference>
<dbReference type="OrthoDB" id="2079904at2"/>
<dbReference type="Proteomes" id="UP000437748">
    <property type="component" value="Unassembled WGS sequence"/>
</dbReference>
<dbReference type="SMART" id="SM00148">
    <property type="entry name" value="PLCXc"/>
    <property type="match status" value="1"/>
</dbReference>
<evidence type="ECO:0000256" key="4">
    <source>
        <dbReference type="ARBA" id="ARBA00030474"/>
    </source>
</evidence>
<evidence type="ECO:0000256" key="3">
    <source>
        <dbReference type="ARBA" id="ARBA00019758"/>
    </source>
</evidence>
<evidence type="ECO:0000313" key="7">
    <source>
        <dbReference type="EMBL" id="KAB8039648.1"/>
    </source>
</evidence>
<keyword evidence="8" id="KW-1185">Reference proteome</keyword>
<dbReference type="PROSITE" id="PS50007">
    <property type="entry name" value="PIPLC_X_DOMAIN"/>
    <property type="match status" value="1"/>
</dbReference>
<accession>A0A6N6VYZ6</accession>
<dbReference type="PANTHER" id="PTHR13593:SF113">
    <property type="entry name" value="SI:DKEY-266F7.9"/>
    <property type="match status" value="1"/>
</dbReference>
<gene>
    <name evidence="7" type="ORF">GCL60_05145</name>
</gene>